<feature type="compositionally biased region" description="Low complexity" evidence="1">
    <location>
        <begin position="116"/>
        <end position="171"/>
    </location>
</feature>
<evidence type="ECO:0000313" key="3">
    <source>
        <dbReference type="Proteomes" id="UP000027222"/>
    </source>
</evidence>
<feature type="compositionally biased region" description="Low complexity" evidence="1">
    <location>
        <begin position="374"/>
        <end position="395"/>
    </location>
</feature>
<gene>
    <name evidence="2" type="ORF">GALMADRAFT_53483</name>
</gene>
<feature type="compositionally biased region" description="Polar residues" evidence="1">
    <location>
        <begin position="981"/>
        <end position="995"/>
    </location>
</feature>
<organism evidence="2 3">
    <name type="scientific">Galerina marginata (strain CBS 339.88)</name>
    <dbReference type="NCBI Taxonomy" id="685588"/>
    <lineage>
        <taxon>Eukaryota</taxon>
        <taxon>Fungi</taxon>
        <taxon>Dikarya</taxon>
        <taxon>Basidiomycota</taxon>
        <taxon>Agaricomycotina</taxon>
        <taxon>Agaricomycetes</taxon>
        <taxon>Agaricomycetidae</taxon>
        <taxon>Agaricales</taxon>
        <taxon>Agaricineae</taxon>
        <taxon>Strophariaceae</taxon>
        <taxon>Galerina</taxon>
    </lineage>
</organism>
<feature type="compositionally biased region" description="Polar residues" evidence="1">
    <location>
        <begin position="1282"/>
        <end position="1303"/>
    </location>
</feature>
<feature type="compositionally biased region" description="Polar residues" evidence="1">
    <location>
        <begin position="599"/>
        <end position="611"/>
    </location>
</feature>
<sequence length="1667" mass="178601">MAQTTEVSKLLSDSTGQEVKGQTVESEGGGVEVAGIKHVDESSSSTLSVALAGPHAEKTSSQNSADAQSNAPSSRPSLVPLGSNHVQTSSLTPVAPHPKRFSAVNINKKFLEKNTASGSTASSSSSSIVKSGSPASTPVVSSSTAGWSRPSSVAPSPATATNSPSSTSPLPIAALAVPPSTTGAPLLPHVGKVILPQPKTAVAQLGSSQKDTGTVKHVWGNVKPPAAPVRSDIEPSDFPTAAEVANGKPFSQIYTEEAKTSSDTAAKQLRSEEADAFRGVHLDPNVHHWDEMEEDDDNFLGGVIEFGDGRQYKIESSEPHQAGASPARSLTRPHADETREPPSRPVSKEDRFVDDFDRSWPKSRNSPASTSKDVAPSPAPQSASPSISPVISHAAHSPQDSSRVLFNERSNRLEPYSQGHRPGQGPFSSKRSNHQDGLSPIAEPRSAREVSHNVQVLQKPTGGDLGPRGRRFSGSGGGFGSAPSNGFIGDKHRDREQPSRRDAPPPSPRREHQSIDTGGREFPDRGRRNMMGPPPVPAHAGQKDGGRQLPPHLSQVSPNIPQRRLSSRDSRFSPSETSANLPQSTSARIPPHSPAVSHASLTLVSPATTANPALPLSAPELDEVRKDVMHTAAERAKQRRQQEEQEREAQKERARRKAAELEEKMVAAEAEKQKQKQQEAEVAAKAAEKEQEAIGVIEDALQSVESSAKSTSGVATRPLGVIPPRPAPLSTSPSVQTESWRARTNPVSPRQIQPRPPTSANFIASGPSAAEQVESIADGSKDDLEVVDFSDMGKFVGVPDAPESPPASTNDAPVATSILARLQRPVASDFFEEPIATEVPISASKEAGFGAWRRKVSQDTNELPSINMLNDVKKGAAEETKKADSSFITSGPTSQDQAHVREHSFSPDGSATSAKESLNHQDQVHGGQTVHVPQNLNSQRTPRSQTFYKEATMSALDDAMSRIKGVLVGMHAQEVPKETPPSGSADQEMQPTRMNQPPHLPQTPLRFSTKDRWVPPALRPRKYDDTDEPREVFLVTVLQPPRTPSPISHIIVRLPSLSRPVEFISKKQLHAFSRPPYQPRMDILSFDPPVYDMNRRDLSLNDVLFRRPPAAYKGKFKYRVVLPRFRGPKVNMPSLSLTKPNAVGAFGRPTGADGATTWRKAVVSPTSPTSTADLTKDLVELNTTSRSPPPQGSPPEANVTSIPKSNENSPTKSEHNPAVRSRSQPKMPEGSAVAFIRDSRIDVVEADTKPLVNFIIGSQLEEPGTSGFQKVALSQKVPASNSIDMKSAPNTGTNGIMNSLSTSSDERTPSFASTKAESPDPSNDPILITPPARHPTASWARSSVSLPIKDSPARAPDPEHLKAVWSQTSNKAGLHPVNSLEGIADDLTALPFTLQDVKSEDGETPPPSLPNAPSRMSIHEVTRAFQTVPTSSSAPNQPPLRATFSPPSTHAPVARPTTAATYAYSPAPQNNMRPAYVPYPSPMMSHSPAPVMYGHPMAASPVPSRMQLNGHTPLYSQPMWMTMPGPSPQTHGGMIRPVASPYPPQMMPYPSPGYAPQPPPNMMAAVTSQGQNPGRGRGIPVMSPVMSHAHAHPGSAMYASSPVMMQAVQVPQNHGYLPMPAGRGQPPRTENGQMPLQQQSSHHNHHPPSHTGYNNPTPASSFVRPAW</sequence>
<feature type="region of interest" description="Disordered" evidence="1">
    <location>
        <begin position="1426"/>
        <end position="1453"/>
    </location>
</feature>
<dbReference type="EMBL" id="KL142367">
    <property type="protein sequence ID" value="KDR84798.1"/>
    <property type="molecule type" value="Genomic_DNA"/>
</dbReference>
<proteinExistence type="predicted"/>
<feature type="compositionally biased region" description="Polar residues" evidence="1">
    <location>
        <begin position="1426"/>
        <end position="1435"/>
    </location>
</feature>
<dbReference type="OrthoDB" id="2504896at2759"/>
<keyword evidence="3" id="KW-1185">Reference proteome</keyword>
<name>A0A067U0D1_GALM3</name>
<feature type="compositionally biased region" description="Polar residues" evidence="1">
    <location>
        <begin position="1"/>
        <end position="17"/>
    </location>
</feature>
<feature type="compositionally biased region" description="Polar residues" evidence="1">
    <location>
        <begin position="1198"/>
        <end position="1211"/>
    </location>
</feature>
<feature type="compositionally biased region" description="Polar residues" evidence="1">
    <location>
        <begin position="907"/>
        <end position="916"/>
    </location>
</feature>
<feature type="compositionally biased region" description="Basic and acidic residues" evidence="1">
    <location>
        <begin position="622"/>
        <end position="679"/>
    </location>
</feature>
<feature type="region of interest" description="Disordered" evidence="1">
    <location>
        <begin position="113"/>
        <end position="188"/>
    </location>
</feature>
<accession>A0A067U0D1</accession>
<dbReference type="STRING" id="685588.A0A067U0D1"/>
<feature type="compositionally biased region" description="Polar residues" evidence="1">
    <location>
        <begin position="729"/>
        <end position="739"/>
    </location>
</feature>
<feature type="region of interest" description="Disordered" evidence="1">
    <location>
        <begin position="1282"/>
        <end position="1343"/>
    </location>
</feature>
<feature type="region of interest" description="Disordered" evidence="1">
    <location>
        <begin position="880"/>
        <end position="943"/>
    </location>
</feature>
<feature type="compositionally biased region" description="Basic and acidic residues" evidence="1">
    <location>
        <begin position="489"/>
        <end position="527"/>
    </location>
</feature>
<feature type="region of interest" description="Disordered" evidence="1">
    <location>
        <begin position="215"/>
        <end position="244"/>
    </location>
</feature>
<protein>
    <submittedName>
        <fullName evidence="2">Uncharacterized protein</fullName>
    </submittedName>
</protein>
<feature type="compositionally biased region" description="Low complexity" evidence="1">
    <location>
        <begin position="60"/>
        <end position="74"/>
    </location>
</feature>
<reference evidence="3" key="1">
    <citation type="journal article" date="2014" name="Proc. Natl. Acad. Sci. U.S.A.">
        <title>Extensive sampling of basidiomycete genomes demonstrates inadequacy of the white-rot/brown-rot paradigm for wood decay fungi.</title>
        <authorList>
            <person name="Riley R."/>
            <person name="Salamov A.A."/>
            <person name="Brown D.W."/>
            <person name="Nagy L.G."/>
            <person name="Floudas D."/>
            <person name="Held B.W."/>
            <person name="Levasseur A."/>
            <person name="Lombard V."/>
            <person name="Morin E."/>
            <person name="Otillar R."/>
            <person name="Lindquist E.A."/>
            <person name="Sun H."/>
            <person name="LaButti K.M."/>
            <person name="Schmutz J."/>
            <person name="Jabbour D."/>
            <person name="Luo H."/>
            <person name="Baker S.E."/>
            <person name="Pisabarro A.G."/>
            <person name="Walton J.D."/>
            <person name="Blanchette R.A."/>
            <person name="Henrissat B."/>
            <person name="Martin F."/>
            <person name="Cullen D."/>
            <person name="Hibbett D.S."/>
            <person name="Grigoriev I.V."/>
        </authorList>
    </citation>
    <scope>NUCLEOTIDE SEQUENCE [LARGE SCALE GENOMIC DNA]</scope>
    <source>
        <strain evidence="3">CBS 339.88</strain>
    </source>
</reference>
<feature type="compositionally biased region" description="Polar residues" evidence="1">
    <location>
        <begin position="931"/>
        <end position="943"/>
    </location>
</feature>
<evidence type="ECO:0000313" key="2">
    <source>
        <dbReference type="EMBL" id="KDR84798.1"/>
    </source>
</evidence>
<feature type="compositionally biased region" description="Polar residues" evidence="1">
    <location>
        <begin position="1651"/>
        <end position="1660"/>
    </location>
</feature>
<dbReference type="HOGENOM" id="CLU_003718_0_0_1"/>
<feature type="region of interest" description="Disordered" evidence="1">
    <location>
        <begin position="1"/>
        <end position="99"/>
    </location>
</feature>
<feature type="region of interest" description="Disordered" evidence="1">
    <location>
        <begin position="1614"/>
        <end position="1667"/>
    </location>
</feature>
<feature type="compositionally biased region" description="Polar residues" evidence="1">
    <location>
        <begin position="886"/>
        <end position="897"/>
    </location>
</feature>
<feature type="compositionally biased region" description="Basic and acidic residues" evidence="1">
    <location>
        <begin position="333"/>
        <end position="360"/>
    </location>
</feature>
<feature type="compositionally biased region" description="Polar residues" evidence="1">
    <location>
        <begin position="362"/>
        <end position="372"/>
    </location>
</feature>
<dbReference type="Proteomes" id="UP000027222">
    <property type="component" value="Unassembled WGS sequence"/>
</dbReference>
<evidence type="ECO:0000256" key="1">
    <source>
        <dbReference type="SAM" id="MobiDB-lite"/>
    </source>
</evidence>
<feature type="region of interest" description="Disordered" evidence="1">
    <location>
        <begin position="707"/>
        <end position="775"/>
    </location>
</feature>
<feature type="region of interest" description="Disordered" evidence="1">
    <location>
        <begin position="974"/>
        <end position="1007"/>
    </location>
</feature>
<feature type="region of interest" description="Disordered" evidence="1">
    <location>
        <begin position="1182"/>
        <end position="1231"/>
    </location>
</feature>
<feature type="compositionally biased region" description="Polar residues" evidence="1">
    <location>
        <begin position="572"/>
        <end position="587"/>
    </location>
</feature>
<feature type="region of interest" description="Disordered" evidence="1">
    <location>
        <begin position="310"/>
        <end position="684"/>
    </location>
</feature>